<sequence>MSPVQKGRLGSLILGIIVFFCIGRYLPQFLFDHASVRLVGAPTNLPQDQPSSPPAAAAHPPASIPIHAGSAQSSSTEQVLLESPPAEQPGNKFRKNPWKLSKAREYEKFSFMPHGQWNADAMWSHLIKDHQTPETSIVVEIGSYDCSQCLWAAQTKPWKKVYCFEPSPTNHARCLKHLEQAKESSPDAVARIELSQLAMGAQPDGELEFHGAGGTGDHAGSLNEGEIDAYRNTKFDMIVKSTNLDTFLKDNADDIFMVKIDTQGFDGFVLQGMNELLTNQRIQYVIIEFWPIAMKRAGQPCRETLEYISQFKYRAYEGVLMALNYMSPIDINDPIPGGKGESYKQNWERKKKDIDSVCKWYEARPEGGPHNTFGMWSDVLLVRQ</sequence>
<reference evidence="4 5" key="1">
    <citation type="journal article" date="2015" name="Genome Biol. Evol.">
        <title>Phylogenomic analyses indicate that early fungi evolved digesting cell walls of algal ancestors of land plants.</title>
        <authorList>
            <person name="Chang Y."/>
            <person name="Wang S."/>
            <person name="Sekimoto S."/>
            <person name="Aerts A.L."/>
            <person name="Choi C."/>
            <person name="Clum A."/>
            <person name="LaButti K.M."/>
            <person name="Lindquist E.A."/>
            <person name="Yee Ngan C."/>
            <person name="Ohm R.A."/>
            <person name="Salamov A.A."/>
            <person name="Grigoriev I.V."/>
            <person name="Spatafora J.W."/>
            <person name="Berbee M.L."/>
        </authorList>
    </citation>
    <scope>NUCLEOTIDE SEQUENCE [LARGE SCALE GENOMIC DNA]</scope>
    <source>
        <strain evidence="4 5">JEL478</strain>
    </source>
</reference>
<keyword evidence="2" id="KW-0472">Membrane</keyword>
<feature type="region of interest" description="Disordered" evidence="1">
    <location>
        <begin position="45"/>
        <end position="95"/>
    </location>
</feature>
<keyword evidence="2" id="KW-0812">Transmembrane</keyword>
<evidence type="ECO:0000313" key="4">
    <source>
        <dbReference type="EMBL" id="KXS18394.1"/>
    </source>
</evidence>
<dbReference type="Pfam" id="PF05050">
    <property type="entry name" value="Methyltransf_21"/>
    <property type="match status" value="1"/>
</dbReference>
<evidence type="ECO:0000313" key="5">
    <source>
        <dbReference type="Proteomes" id="UP000070544"/>
    </source>
</evidence>
<protein>
    <recommendedName>
        <fullName evidence="3">Methyltransferase FkbM domain-containing protein</fullName>
    </recommendedName>
</protein>
<organism evidence="4 5">
    <name type="scientific">Gonapodya prolifera (strain JEL478)</name>
    <name type="common">Monoblepharis prolifera</name>
    <dbReference type="NCBI Taxonomy" id="1344416"/>
    <lineage>
        <taxon>Eukaryota</taxon>
        <taxon>Fungi</taxon>
        <taxon>Fungi incertae sedis</taxon>
        <taxon>Chytridiomycota</taxon>
        <taxon>Chytridiomycota incertae sedis</taxon>
        <taxon>Monoblepharidomycetes</taxon>
        <taxon>Monoblepharidales</taxon>
        <taxon>Gonapodyaceae</taxon>
        <taxon>Gonapodya</taxon>
    </lineage>
</organism>
<feature type="transmembrane region" description="Helical" evidence="2">
    <location>
        <begin position="12"/>
        <end position="31"/>
    </location>
</feature>
<dbReference type="OrthoDB" id="45796at2759"/>
<evidence type="ECO:0000256" key="2">
    <source>
        <dbReference type="SAM" id="Phobius"/>
    </source>
</evidence>
<feature type="domain" description="Methyltransferase FkbM" evidence="3">
    <location>
        <begin position="152"/>
        <end position="314"/>
    </location>
</feature>
<dbReference type="InterPro" id="IPR029063">
    <property type="entry name" value="SAM-dependent_MTases_sf"/>
</dbReference>
<dbReference type="InterPro" id="IPR052514">
    <property type="entry name" value="SAM-dependent_MTase"/>
</dbReference>
<dbReference type="PANTHER" id="PTHR34203">
    <property type="entry name" value="METHYLTRANSFERASE, FKBM FAMILY PROTEIN"/>
    <property type="match status" value="1"/>
</dbReference>
<dbReference type="Proteomes" id="UP000070544">
    <property type="component" value="Unassembled WGS sequence"/>
</dbReference>
<dbReference type="Gene3D" id="3.40.50.150">
    <property type="entry name" value="Vaccinia Virus protein VP39"/>
    <property type="match status" value="1"/>
</dbReference>
<evidence type="ECO:0000259" key="3">
    <source>
        <dbReference type="Pfam" id="PF05050"/>
    </source>
</evidence>
<evidence type="ECO:0000256" key="1">
    <source>
        <dbReference type="SAM" id="MobiDB-lite"/>
    </source>
</evidence>
<dbReference type="SUPFAM" id="SSF53335">
    <property type="entry name" value="S-adenosyl-L-methionine-dependent methyltransferases"/>
    <property type="match status" value="1"/>
</dbReference>
<dbReference type="PANTHER" id="PTHR34203:SF15">
    <property type="entry name" value="SLL1173 PROTEIN"/>
    <property type="match status" value="1"/>
</dbReference>
<proteinExistence type="predicted"/>
<keyword evidence="2" id="KW-1133">Transmembrane helix</keyword>
<dbReference type="NCBIfam" id="TIGR01444">
    <property type="entry name" value="fkbM_fam"/>
    <property type="match status" value="1"/>
</dbReference>
<dbReference type="InterPro" id="IPR006342">
    <property type="entry name" value="FkbM_mtfrase"/>
</dbReference>
<gene>
    <name evidence="4" type="ORF">M427DRAFT_132751</name>
</gene>
<name>A0A139AP21_GONPJ</name>
<dbReference type="EMBL" id="KQ965742">
    <property type="protein sequence ID" value="KXS18394.1"/>
    <property type="molecule type" value="Genomic_DNA"/>
</dbReference>
<accession>A0A139AP21</accession>
<dbReference type="AlphaFoldDB" id="A0A139AP21"/>
<feature type="compositionally biased region" description="Low complexity" evidence="1">
    <location>
        <begin position="54"/>
        <end position="68"/>
    </location>
</feature>
<keyword evidence="5" id="KW-1185">Reference proteome</keyword>